<keyword evidence="2" id="KW-1185">Reference proteome</keyword>
<dbReference type="EMBL" id="JAQSDF010000002">
    <property type="protein sequence ID" value="MDI1229846.1"/>
    <property type="molecule type" value="Genomic_DNA"/>
</dbReference>
<comment type="caution">
    <text evidence="1">The sequence shown here is derived from an EMBL/GenBank/DDBJ whole genome shotgun (WGS) entry which is preliminary data.</text>
</comment>
<dbReference type="AlphaFoldDB" id="A0AA43Q523"/>
<dbReference type="Pfam" id="PF04214">
    <property type="entry name" value="DUF411"/>
    <property type="match status" value="1"/>
</dbReference>
<reference evidence="1" key="1">
    <citation type="submission" date="2023-01" db="EMBL/GenBank/DDBJ databases">
        <title>Biogeochemical cycle of methane in antarctic sediments.</title>
        <authorList>
            <person name="Roldan D.M."/>
            <person name="Menes R.J."/>
        </authorList>
    </citation>
    <scope>NUCLEOTIDE SEQUENCE [LARGE SCALE GENOMIC DNA]</scope>
    <source>
        <strain evidence="1">K-2018 MAG008</strain>
    </source>
</reference>
<dbReference type="InterPro" id="IPR007332">
    <property type="entry name" value="DUF411"/>
</dbReference>
<dbReference type="InterPro" id="IPR036249">
    <property type="entry name" value="Thioredoxin-like_sf"/>
</dbReference>
<accession>A0AA43Q523</accession>
<evidence type="ECO:0000313" key="1">
    <source>
        <dbReference type="EMBL" id="MDI1229846.1"/>
    </source>
</evidence>
<sequence>MKIVKSFLTIGLLVANVGISAESLDKPIDIVVHRSPTCTCCGKWLAHLKQNNFTVTDVVIDNVQAIKDKYGVTQELASCHTAIVEGYVIEGHVPANDIKTLLKTKSKVVGIAVPGMVTGTPGMEMGDRVDPYKVVSFDHENHTQVFNSYEGTK</sequence>
<proteinExistence type="predicted"/>
<gene>
    <name evidence="1" type="ORF">PSU93_01700</name>
</gene>
<evidence type="ECO:0000313" key="2">
    <source>
        <dbReference type="Proteomes" id="UP001160519"/>
    </source>
</evidence>
<dbReference type="Proteomes" id="UP001160519">
    <property type="component" value="Unassembled WGS sequence"/>
</dbReference>
<dbReference type="SUPFAM" id="SSF52833">
    <property type="entry name" value="Thioredoxin-like"/>
    <property type="match status" value="1"/>
</dbReference>
<name>A0AA43Q523_9GAMM</name>
<protein>
    <submittedName>
        <fullName evidence="1">DUF411 domain-containing protein</fullName>
    </submittedName>
</protein>
<organism evidence="1 2">
    <name type="scientific">Candidatus Methylobacter titanis</name>
    <dbReference type="NCBI Taxonomy" id="3053457"/>
    <lineage>
        <taxon>Bacteria</taxon>
        <taxon>Pseudomonadati</taxon>
        <taxon>Pseudomonadota</taxon>
        <taxon>Gammaproteobacteria</taxon>
        <taxon>Methylococcales</taxon>
        <taxon>Methylococcaceae</taxon>
        <taxon>Methylobacter</taxon>
    </lineage>
</organism>